<keyword evidence="3" id="KW-1185">Reference proteome</keyword>
<dbReference type="Proteomes" id="UP000017836">
    <property type="component" value="Unassembled WGS sequence"/>
</dbReference>
<dbReference type="Gramene" id="ERN05016">
    <property type="protein sequence ID" value="ERN05016"/>
    <property type="gene ID" value="AMTR_s00053p00032610"/>
</dbReference>
<evidence type="ECO:0000313" key="3">
    <source>
        <dbReference type="Proteomes" id="UP000017836"/>
    </source>
</evidence>
<organism evidence="2 3">
    <name type="scientific">Amborella trichopoda</name>
    <dbReference type="NCBI Taxonomy" id="13333"/>
    <lineage>
        <taxon>Eukaryota</taxon>
        <taxon>Viridiplantae</taxon>
        <taxon>Streptophyta</taxon>
        <taxon>Embryophyta</taxon>
        <taxon>Tracheophyta</taxon>
        <taxon>Spermatophyta</taxon>
        <taxon>Magnoliopsida</taxon>
        <taxon>Amborellales</taxon>
        <taxon>Amborellaceae</taxon>
        <taxon>Amborella</taxon>
    </lineage>
</organism>
<dbReference type="EMBL" id="KI394012">
    <property type="protein sequence ID" value="ERN05016.1"/>
    <property type="molecule type" value="Genomic_DNA"/>
</dbReference>
<accession>W1PBM8</accession>
<proteinExistence type="predicted"/>
<evidence type="ECO:0000256" key="1">
    <source>
        <dbReference type="SAM" id="MobiDB-lite"/>
    </source>
</evidence>
<protein>
    <submittedName>
        <fullName evidence="2">Uncharacterized protein</fullName>
    </submittedName>
</protein>
<evidence type="ECO:0000313" key="2">
    <source>
        <dbReference type="EMBL" id="ERN05016.1"/>
    </source>
</evidence>
<feature type="region of interest" description="Disordered" evidence="1">
    <location>
        <begin position="1"/>
        <end position="28"/>
    </location>
</feature>
<gene>
    <name evidence="2" type="ORF">AMTR_s00053p00032610</name>
</gene>
<dbReference type="HOGENOM" id="CLU_2545663_0_0_1"/>
<name>W1PBM8_AMBTC</name>
<dbReference type="AlphaFoldDB" id="W1PBM8"/>
<reference evidence="3" key="1">
    <citation type="journal article" date="2013" name="Science">
        <title>The Amborella genome and the evolution of flowering plants.</title>
        <authorList>
            <consortium name="Amborella Genome Project"/>
        </authorList>
    </citation>
    <scope>NUCLEOTIDE SEQUENCE [LARGE SCALE GENOMIC DNA]</scope>
</reference>
<sequence length="83" mass="8913">MGKERSKTNTEFGSSLDRNDGGGAQVGLIDPKTPIASISSSPIGMDKSEVAKALALEIMRILEDSLAEKKLVGEIKQRDSEYC</sequence>